<dbReference type="Gene3D" id="3.30.230.10">
    <property type="match status" value="1"/>
</dbReference>
<gene>
    <name evidence="5" type="primary">PMS2</name>
    <name evidence="5" type="ORF">HK100_006259</name>
</gene>
<dbReference type="GO" id="GO:0140664">
    <property type="term" value="F:ATP-dependent DNA damage sensor activity"/>
    <property type="evidence" value="ECO:0007669"/>
    <property type="project" value="InterPro"/>
</dbReference>
<dbReference type="PANTHER" id="PTHR10073:SF52">
    <property type="entry name" value="MISMATCH REPAIR ENDONUCLEASE PMS2"/>
    <property type="match status" value="1"/>
</dbReference>
<dbReference type="CDD" id="cd16926">
    <property type="entry name" value="HATPase_MutL-MLH-PMS-like"/>
    <property type="match status" value="1"/>
</dbReference>
<evidence type="ECO:0000313" key="6">
    <source>
        <dbReference type="Proteomes" id="UP001211907"/>
    </source>
</evidence>
<feature type="region of interest" description="Disordered" evidence="3">
    <location>
        <begin position="574"/>
        <end position="614"/>
    </location>
</feature>
<dbReference type="Pfam" id="PF08676">
    <property type="entry name" value="MutL_C"/>
    <property type="match status" value="1"/>
</dbReference>
<protein>
    <submittedName>
        <fullName evidence="5">Mismatch repair endonuclease pms2</fullName>
    </submittedName>
</protein>
<evidence type="ECO:0000259" key="4">
    <source>
        <dbReference type="SMART" id="SM01340"/>
    </source>
</evidence>
<dbReference type="Pfam" id="PF01119">
    <property type="entry name" value="DNA_mis_repair"/>
    <property type="match status" value="1"/>
</dbReference>
<comment type="similarity">
    <text evidence="1">Belongs to the DNA mismatch repair MutL/HexB family.</text>
</comment>
<dbReference type="PANTHER" id="PTHR10073">
    <property type="entry name" value="DNA MISMATCH REPAIR PROTEIN MLH, PMS, MUTL"/>
    <property type="match status" value="1"/>
</dbReference>
<dbReference type="InterPro" id="IPR020568">
    <property type="entry name" value="Ribosomal_Su5_D2-typ_SF"/>
</dbReference>
<dbReference type="InterPro" id="IPR002099">
    <property type="entry name" value="MutL/Mlh/PMS"/>
</dbReference>
<feature type="compositionally biased region" description="Polar residues" evidence="3">
    <location>
        <begin position="604"/>
        <end position="614"/>
    </location>
</feature>
<keyword evidence="5" id="KW-0255">Endonuclease</keyword>
<dbReference type="GO" id="GO:0004519">
    <property type="term" value="F:endonuclease activity"/>
    <property type="evidence" value="ECO:0007669"/>
    <property type="project" value="UniProtKB-KW"/>
</dbReference>
<dbReference type="SUPFAM" id="SSF55874">
    <property type="entry name" value="ATPase domain of HSP90 chaperone/DNA topoisomerase II/histidine kinase"/>
    <property type="match status" value="1"/>
</dbReference>
<dbReference type="Gene3D" id="3.30.565.10">
    <property type="entry name" value="Histidine kinase-like ATPase, C-terminal domain"/>
    <property type="match status" value="1"/>
</dbReference>
<dbReference type="AlphaFoldDB" id="A0AAD5SSU1"/>
<dbReference type="GO" id="GO:0032389">
    <property type="term" value="C:MutLalpha complex"/>
    <property type="evidence" value="ECO:0007669"/>
    <property type="project" value="TreeGrafter"/>
</dbReference>
<feature type="region of interest" description="Disordered" evidence="3">
    <location>
        <begin position="505"/>
        <end position="528"/>
    </location>
</feature>
<dbReference type="Proteomes" id="UP001211907">
    <property type="component" value="Unassembled WGS sequence"/>
</dbReference>
<evidence type="ECO:0000313" key="5">
    <source>
        <dbReference type="EMBL" id="KAJ3094144.1"/>
    </source>
</evidence>
<dbReference type="NCBIfam" id="TIGR00585">
    <property type="entry name" value="mutl"/>
    <property type="match status" value="1"/>
</dbReference>
<keyword evidence="2" id="KW-0227">DNA damage</keyword>
<dbReference type="GO" id="GO:0030983">
    <property type="term" value="F:mismatched DNA binding"/>
    <property type="evidence" value="ECO:0007669"/>
    <property type="project" value="InterPro"/>
</dbReference>
<feature type="compositionally biased region" description="Polar residues" evidence="3">
    <location>
        <begin position="505"/>
        <end position="524"/>
    </location>
</feature>
<feature type="domain" description="DNA mismatch repair protein S5" evidence="4">
    <location>
        <begin position="222"/>
        <end position="381"/>
    </location>
</feature>
<dbReference type="InterPro" id="IPR038973">
    <property type="entry name" value="MutL/Mlh/Pms-like"/>
</dbReference>
<evidence type="ECO:0000256" key="3">
    <source>
        <dbReference type="SAM" id="MobiDB-lite"/>
    </source>
</evidence>
<dbReference type="InterPro" id="IPR014762">
    <property type="entry name" value="DNA_mismatch_repair_CS"/>
</dbReference>
<dbReference type="InterPro" id="IPR042120">
    <property type="entry name" value="MutL_C_dimsub"/>
</dbReference>
<dbReference type="InterPro" id="IPR036890">
    <property type="entry name" value="HATPase_C_sf"/>
</dbReference>
<dbReference type="GO" id="GO:0005524">
    <property type="term" value="F:ATP binding"/>
    <property type="evidence" value="ECO:0007669"/>
    <property type="project" value="InterPro"/>
</dbReference>
<dbReference type="Gene3D" id="3.30.1540.20">
    <property type="entry name" value="MutL, C-terminal domain, dimerisation subdomain"/>
    <property type="match status" value="1"/>
</dbReference>
<dbReference type="PROSITE" id="PS00058">
    <property type="entry name" value="DNA_MISMATCH_REPAIR_1"/>
    <property type="match status" value="1"/>
</dbReference>
<dbReference type="InterPro" id="IPR013507">
    <property type="entry name" value="DNA_mismatch_S5_2-like"/>
</dbReference>
<sequence>MVDAVIGRIDKTSVHRICAGQVITDLAGCIKELVENSLDANASSIEVRISSDANTFESLSVSDNGSGIIVANHAALCLKHCTSKLTSFDGLSSLSSFGFRGEALCSLCAVSGGITVITSSDPDGVGHKLIYDNLGKLISSVSAPRERGTTVIVKNIFASMPVRLKEFSKNFKREQAKCIDIVQAFAIISTNIRISFISASAKTGSKILFVQTSGNPSVKLNFSNVFGTKHASQLVDIRFEVSADRIDIFENDTCASDQIESNSDENGDDDEMSVDGETLTAKKILVEGLISRPSLGNGRSSNDHQFFFVNNRPCDLPKLAKLVNEVYKTYNLHQYPVIVWNLLLDPDLYDVNVSPNKRMILLHNEKIVFENIKNKLDQIFTPNRIYAVSKFSASTPLSDVEIELPASEKPVASTREFCCDHTSESSEHADDSISHIPTPKRIRLANENLVLTYISSDPNESPKNHPSSVAACTPIIKENVLKNANPPATAIPAVITKVQQPLETSPKLSLQSNSTSQRANTSEPVLQPRKFEARALKSAVEWQQINTDRAIAFMQNNTAITQTPNQIHEIFKLRRTQRRDRQNRGNPGPGSSTENTKEKPEFSPVTTTLANNDPQAIDQLSRQIRKQDFLEMRVVGQFNLGFIIVELRGDLFVVDQHASDEKWNYEDLRKGYRVS</sequence>
<dbReference type="EMBL" id="JADGJH010002907">
    <property type="protein sequence ID" value="KAJ3094144.1"/>
    <property type="molecule type" value="Genomic_DNA"/>
</dbReference>
<dbReference type="GO" id="GO:0006298">
    <property type="term" value="P:mismatch repair"/>
    <property type="evidence" value="ECO:0007669"/>
    <property type="project" value="InterPro"/>
</dbReference>
<dbReference type="SUPFAM" id="SSF54211">
    <property type="entry name" value="Ribosomal protein S5 domain 2-like"/>
    <property type="match status" value="1"/>
</dbReference>
<name>A0AAD5SSU1_9FUNG</name>
<keyword evidence="5" id="KW-0540">Nuclease</keyword>
<dbReference type="Pfam" id="PF13589">
    <property type="entry name" value="HATPase_c_3"/>
    <property type="match status" value="1"/>
</dbReference>
<dbReference type="InterPro" id="IPR014721">
    <property type="entry name" value="Ribsml_uS5_D2-typ_fold_subgr"/>
</dbReference>
<dbReference type="InterPro" id="IPR014790">
    <property type="entry name" value="MutL_C"/>
</dbReference>
<comment type="caution">
    <text evidence="5">The sequence shown here is derived from an EMBL/GenBank/DDBJ whole genome shotgun (WGS) entry which is preliminary data.</text>
</comment>
<organism evidence="5 6">
    <name type="scientific">Physocladia obscura</name>
    <dbReference type="NCBI Taxonomy" id="109957"/>
    <lineage>
        <taxon>Eukaryota</taxon>
        <taxon>Fungi</taxon>
        <taxon>Fungi incertae sedis</taxon>
        <taxon>Chytridiomycota</taxon>
        <taxon>Chytridiomycota incertae sedis</taxon>
        <taxon>Chytridiomycetes</taxon>
        <taxon>Chytridiales</taxon>
        <taxon>Chytriomycetaceae</taxon>
        <taxon>Physocladia</taxon>
    </lineage>
</organism>
<feature type="non-terminal residue" evidence="5">
    <location>
        <position position="1"/>
    </location>
</feature>
<keyword evidence="5" id="KW-0378">Hydrolase</keyword>
<evidence type="ECO:0000256" key="1">
    <source>
        <dbReference type="ARBA" id="ARBA00006082"/>
    </source>
</evidence>
<proteinExistence type="inferred from homology"/>
<evidence type="ECO:0000256" key="2">
    <source>
        <dbReference type="ARBA" id="ARBA00022763"/>
    </source>
</evidence>
<dbReference type="CDD" id="cd03484">
    <property type="entry name" value="MutL_Trans_hPMS_2_like"/>
    <property type="match status" value="1"/>
</dbReference>
<accession>A0AAD5SSU1</accession>
<dbReference type="GO" id="GO:0016887">
    <property type="term" value="F:ATP hydrolysis activity"/>
    <property type="evidence" value="ECO:0007669"/>
    <property type="project" value="InterPro"/>
</dbReference>
<reference evidence="5" key="1">
    <citation type="submission" date="2020-05" db="EMBL/GenBank/DDBJ databases">
        <title>Phylogenomic resolution of chytrid fungi.</title>
        <authorList>
            <person name="Stajich J.E."/>
            <person name="Amses K."/>
            <person name="Simmons R."/>
            <person name="Seto K."/>
            <person name="Myers J."/>
            <person name="Bonds A."/>
            <person name="Quandt C.A."/>
            <person name="Barry K."/>
            <person name="Liu P."/>
            <person name="Grigoriev I."/>
            <person name="Longcore J.E."/>
            <person name="James T.Y."/>
        </authorList>
    </citation>
    <scope>NUCLEOTIDE SEQUENCE</scope>
    <source>
        <strain evidence="5">JEL0513</strain>
    </source>
</reference>
<keyword evidence="6" id="KW-1185">Reference proteome</keyword>
<dbReference type="SMART" id="SM01340">
    <property type="entry name" value="DNA_mis_repair"/>
    <property type="match status" value="1"/>
</dbReference>
<dbReference type="FunFam" id="3.30.565.10:FF:000017">
    <property type="entry name" value="PMS1 homolog 1, mismatch repair system component"/>
    <property type="match status" value="1"/>
</dbReference>